<feature type="domain" description="RING-type" evidence="6">
    <location>
        <begin position="145"/>
        <end position="180"/>
    </location>
</feature>
<dbReference type="SUPFAM" id="SSF57850">
    <property type="entry name" value="RING/U-box"/>
    <property type="match status" value="1"/>
</dbReference>
<evidence type="ECO:0000256" key="1">
    <source>
        <dbReference type="ARBA" id="ARBA00022723"/>
    </source>
</evidence>
<dbReference type="Gene3D" id="3.30.40.10">
    <property type="entry name" value="Zinc/RING finger domain, C3HC4 (zinc finger)"/>
    <property type="match status" value="1"/>
</dbReference>
<organism evidence="7 8">
    <name type="scientific">Dreissena polymorpha</name>
    <name type="common">Zebra mussel</name>
    <name type="synonym">Mytilus polymorpha</name>
    <dbReference type="NCBI Taxonomy" id="45954"/>
    <lineage>
        <taxon>Eukaryota</taxon>
        <taxon>Metazoa</taxon>
        <taxon>Spiralia</taxon>
        <taxon>Lophotrochozoa</taxon>
        <taxon>Mollusca</taxon>
        <taxon>Bivalvia</taxon>
        <taxon>Autobranchia</taxon>
        <taxon>Heteroconchia</taxon>
        <taxon>Euheterodonta</taxon>
        <taxon>Imparidentia</taxon>
        <taxon>Neoheterodontei</taxon>
        <taxon>Myida</taxon>
        <taxon>Dreissenoidea</taxon>
        <taxon>Dreissenidae</taxon>
        <taxon>Dreissena</taxon>
    </lineage>
</organism>
<keyword evidence="3" id="KW-0862">Zinc</keyword>
<dbReference type="Pfam" id="PF13920">
    <property type="entry name" value="zf-C3HC4_3"/>
    <property type="match status" value="1"/>
</dbReference>
<dbReference type="EMBL" id="JAIWYP010000012">
    <property type="protein sequence ID" value="KAH3724341.1"/>
    <property type="molecule type" value="Genomic_DNA"/>
</dbReference>
<evidence type="ECO:0000313" key="7">
    <source>
        <dbReference type="EMBL" id="KAH3724341.1"/>
    </source>
</evidence>
<accession>A0A9D4CHG0</accession>
<evidence type="ECO:0000256" key="3">
    <source>
        <dbReference type="ARBA" id="ARBA00022833"/>
    </source>
</evidence>
<gene>
    <name evidence="7" type="ORF">DPMN_050157</name>
</gene>
<comment type="caution">
    <text evidence="7">The sequence shown here is derived from an EMBL/GenBank/DDBJ whole genome shotgun (WGS) entry which is preliminary data.</text>
</comment>
<dbReference type="PROSITE" id="PS50089">
    <property type="entry name" value="ZF_RING_2"/>
    <property type="match status" value="1"/>
</dbReference>
<evidence type="ECO:0000256" key="4">
    <source>
        <dbReference type="PROSITE-ProRule" id="PRU00175"/>
    </source>
</evidence>
<feature type="signal peptide" evidence="5">
    <location>
        <begin position="1"/>
        <end position="16"/>
    </location>
</feature>
<keyword evidence="8" id="KW-1185">Reference proteome</keyword>
<reference evidence="7" key="1">
    <citation type="journal article" date="2019" name="bioRxiv">
        <title>The Genome of the Zebra Mussel, Dreissena polymorpha: A Resource for Invasive Species Research.</title>
        <authorList>
            <person name="McCartney M.A."/>
            <person name="Auch B."/>
            <person name="Kono T."/>
            <person name="Mallez S."/>
            <person name="Zhang Y."/>
            <person name="Obille A."/>
            <person name="Becker A."/>
            <person name="Abrahante J.E."/>
            <person name="Garbe J."/>
            <person name="Badalamenti J.P."/>
            <person name="Herman A."/>
            <person name="Mangelson H."/>
            <person name="Liachko I."/>
            <person name="Sullivan S."/>
            <person name="Sone E.D."/>
            <person name="Koren S."/>
            <person name="Silverstein K.A.T."/>
            <person name="Beckman K.B."/>
            <person name="Gohl D.M."/>
        </authorList>
    </citation>
    <scope>NUCLEOTIDE SEQUENCE</scope>
    <source>
        <strain evidence="7">Duluth1</strain>
        <tissue evidence="7">Whole animal</tissue>
    </source>
</reference>
<proteinExistence type="predicted"/>
<dbReference type="Proteomes" id="UP000828390">
    <property type="component" value="Unassembled WGS sequence"/>
</dbReference>
<dbReference type="SMART" id="SM00184">
    <property type="entry name" value="RING"/>
    <property type="match status" value="1"/>
</dbReference>
<reference evidence="7" key="2">
    <citation type="submission" date="2020-11" db="EMBL/GenBank/DDBJ databases">
        <authorList>
            <person name="McCartney M.A."/>
            <person name="Auch B."/>
            <person name="Kono T."/>
            <person name="Mallez S."/>
            <person name="Becker A."/>
            <person name="Gohl D.M."/>
            <person name="Silverstein K.A.T."/>
            <person name="Koren S."/>
            <person name="Bechman K.B."/>
            <person name="Herman A."/>
            <person name="Abrahante J.E."/>
            <person name="Garbe J."/>
        </authorList>
    </citation>
    <scope>NUCLEOTIDE SEQUENCE</scope>
    <source>
        <strain evidence="7">Duluth1</strain>
        <tissue evidence="7">Whole animal</tissue>
    </source>
</reference>
<keyword evidence="1" id="KW-0479">Metal-binding</keyword>
<dbReference type="FunFam" id="1.10.1170.10:FF:000002">
    <property type="entry name" value="Baculoviral IAP repeat containing 7"/>
    <property type="match status" value="1"/>
</dbReference>
<evidence type="ECO:0000313" key="8">
    <source>
        <dbReference type="Proteomes" id="UP000828390"/>
    </source>
</evidence>
<dbReference type="GO" id="GO:0008270">
    <property type="term" value="F:zinc ion binding"/>
    <property type="evidence" value="ECO:0007669"/>
    <property type="project" value="UniProtKB-KW"/>
</dbReference>
<name>A0A9D4CHG0_DREPO</name>
<dbReference type="InterPro" id="IPR001841">
    <property type="entry name" value="Znf_RING"/>
</dbReference>
<dbReference type="AlphaFoldDB" id="A0A9D4CHG0"/>
<sequence>MVLLLLVTYILEASMARTVPPRNTLWMLYLCFFMDCLLILAHLGSSGMNCLSQAHAGFMHTGVRGTFKWCYYRNHFGHAYVGFGNGQFKIRTSISLTLLHTNRASTRTDRNDGGGGLHRTDGRRYQQTIDNALQDNEVMRHRIVCTICNTRDRRVVFIPCGHFLTCELCGQETDTCPACRLDVNSRVVVNQ</sequence>
<evidence type="ECO:0000259" key="6">
    <source>
        <dbReference type="PROSITE" id="PS50089"/>
    </source>
</evidence>
<keyword evidence="5" id="KW-0732">Signal</keyword>
<evidence type="ECO:0000256" key="2">
    <source>
        <dbReference type="ARBA" id="ARBA00022771"/>
    </source>
</evidence>
<dbReference type="InterPro" id="IPR013083">
    <property type="entry name" value="Znf_RING/FYVE/PHD"/>
</dbReference>
<protein>
    <recommendedName>
        <fullName evidence="6">RING-type domain-containing protein</fullName>
    </recommendedName>
</protein>
<feature type="chain" id="PRO_5039415463" description="RING-type domain-containing protein" evidence="5">
    <location>
        <begin position="17"/>
        <end position="191"/>
    </location>
</feature>
<keyword evidence="2 4" id="KW-0863">Zinc-finger</keyword>
<evidence type="ECO:0000256" key="5">
    <source>
        <dbReference type="SAM" id="SignalP"/>
    </source>
</evidence>